<protein>
    <submittedName>
        <fullName evidence="1">Uncharacterized protein</fullName>
    </submittedName>
</protein>
<accession>A0ACC0AK06</accession>
<dbReference type="Proteomes" id="UP001060085">
    <property type="component" value="Linkage Group LG06"/>
</dbReference>
<name>A0ACC0AK06_CATRO</name>
<evidence type="ECO:0000313" key="2">
    <source>
        <dbReference type="Proteomes" id="UP001060085"/>
    </source>
</evidence>
<proteinExistence type="predicted"/>
<gene>
    <name evidence="1" type="ORF">M9H77_28561</name>
</gene>
<reference evidence="2" key="1">
    <citation type="journal article" date="2023" name="Nat. Plants">
        <title>Single-cell RNA sequencing provides a high-resolution roadmap for understanding the multicellular compartmentation of specialized metabolism.</title>
        <authorList>
            <person name="Sun S."/>
            <person name="Shen X."/>
            <person name="Li Y."/>
            <person name="Li Y."/>
            <person name="Wang S."/>
            <person name="Li R."/>
            <person name="Zhang H."/>
            <person name="Shen G."/>
            <person name="Guo B."/>
            <person name="Wei J."/>
            <person name="Xu J."/>
            <person name="St-Pierre B."/>
            <person name="Chen S."/>
            <person name="Sun C."/>
        </authorList>
    </citation>
    <scope>NUCLEOTIDE SEQUENCE [LARGE SCALE GENOMIC DNA]</scope>
</reference>
<keyword evidence="2" id="KW-1185">Reference proteome</keyword>
<comment type="caution">
    <text evidence="1">The sequence shown here is derived from an EMBL/GenBank/DDBJ whole genome shotgun (WGS) entry which is preliminary data.</text>
</comment>
<dbReference type="EMBL" id="CM044706">
    <property type="protein sequence ID" value="KAI5659768.1"/>
    <property type="molecule type" value="Genomic_DNA"/>
</dbReference>
<evidence type="ECO:0000313" key="1">
    <source>
        <dbReference type="EMBL" id="KAI5659768.1"/>
    </source>
</evidence>
<organism evidence="1 2">
    <name type="scientific">Catharanthus roseus</name>
    <name type="common">Madagascar periwinkle</name>
    <name type="synonym">Vinca rosea</name>
    <dbReference type="NCBI Taxonomy" id="4058"/>
    <lineage>
        <taxon>Eukaryota</taxon>
        <taxon>Viridiplantae</taxon>
        <taxon>Streptophyta</taxon>
        <taxon>Embryophyta</taxon>
        <taxon>Tracheophyta</taxon>
        <taxon>Spermatophyta</taxon>
        <taxon>Magnoliopsida</taxon>
        <taxon>eudicotyledons</taxon>
        <taxon>Gunneridae</taxon>
        <taxon>Pentapetalae</taxon>
        <taxon>asterids</taxon>
        <taxon>lamiids</taxon>
        <taxon>Gentianales</taxon>
        <taxon>Apocynaceae</taxon>
        <taxon>Rauvolfioideae</taxon>
        <taxon>Vinceae</taxon>
        <taxon>Catharanthinae</taxon>
        <taxon>Catharanthus</taxon>
    </lineage>
</organism>
<sequence length="234" mass="26412">MKNKCFKRIKDEKQRKHGKGSNKTHDFDSDEPPLELETNPMIPTQSSSAPVPSSIPENPDLVLEGSDEKAEHPEAQAQALRDYQLARDRVRRVPKEHPRYAAALLCPTASYDRRLSWIFRRCTGDGFQLRSRSEGPITPLLTSDTSTRLIPHSRYSASCLSLGSSLLLPAAIARGGGKFFFQFLYLYFTINRLLFCSSRENLLIPLLAKPLNLKESVLVILIKYLNKLVVPKCV</sequence>